<dbReference type="InterPro" id="IPR012676">
    <property type="entry name" value="TGS-like"/>
</dbReference>
<dbReference type="CDD" id="cd01667">
    <property type="entry name" value="TGS_ThrRS"/>
    <property type="match status" value="1"/>
</dbReference>
<dbReference type="AlphaFoldDB" id="A0A177AU20"/>
<dbReference type="InterPro" id="IPR012675">
    <property type="entry name" value="Beta-grasp_dom_sf"/>
</dbReference>
<dbReference type="GO" id="GO:0000166">
    <property type="term" value="F:nucleotide binding"/>
    <property type="evidence" value="ECO:0007669"/>
    <property type="project" value="InterPro"/>
</dbReference>
<keyword evidence="1" id="KW-0648">Protein biosynthesis</keyword>
<dbReference type="GO" id="GO:0006435">
    <property type="term" value="P:threonyl-tRNA aminoacylation"/>
    <property type="evidence" value="ECO:0007669"/>
    <property type="project" value="TreeGrafter"/>
</dbReference>
<dbReference type="Gene3D" id="3.10.20.30">
    <property type="match status" value="1"/>
</dbReference>
<feature type="domain" description="TGS" evidence="2">
    <location>
        <begin position="97"/>
        <end position="137"/>
    </location>
</feature>
<dbReference type="InterPro" id="IPR018163">
    <property type="entry name" value="Thr/Ala-tRNA-synth_IIc_edit"/>
</dbReference>
<gene>
    <name evidence="3" type="ORF">A3Q56_06974</name>
</gene>
<evidence type="ECO:0000313" key="4">
    <source>
        <dbReference type="Proteomes" id="UP000078046"/>
    </source>
</evidence>
<dbReference type="GO" id="GO:0004829">
    <property type="term" value="F:threonine-tRNA ligase activity"/>
    <property type="evidence" value="ECO:0007669"/>
    <property type="project" value="TreeGrafter"/>
</dbReference>
<dbReference type="GO" id="GO:0005840">
    <property type="term" value="C:ribosome"/>
    <property type="evidence" value="ECO:0007669"/>
    <property type="project" value="UniProtKB-KW"/>
</dbReference>
<dbReference type="InterPro" id="IPR004095">
    <property type="entry name" value="TGS"/>
</dbReference>
<proteinExistence type="predicted"/>
<evidence type="ECO:0000313" key="3">
    <source>
        <dbReference type="EMBL" id="OAF65330.1"/>
    </source>
</evidence>
<organism evidence="3 4">
    <name type="scientific">Intoshia linei</name>
    <dbReference type="NCBI Taxonomy" id="1819745"/>
    <lineage>
        <taxon>Eukaryota</taxon>
        <taxon>Metazoa</taxon>
        <taxon>Spiralia</taxon>
        <taxon>Lophotrochozoa</taxon>
        <taxon>Mesozoa</taxon>
        <taxon>Orthonectida</taxon>
        <taxon>Rhopaluridae</taxon>
        <taxon>Intoshia</taxon>
    </lineage>
</organism>
<keyword evidence="4" id="KW-1185">Reference proteome</keyword>
<dbReference type="SUPFAM" id="SSF55186">
    <property type="entry name" value="ThrRS/AlaRS common domain"/>
    <property type="match status" value="1"/>
</dbReference>
<dbReference type="Gene3D" id="3.30.980.10">
    <property type="entry name" value="Threonyl-trna Synthetase, Chain A, domain 2"/>
    <property type="match status" value="1"/>
</dbReference>
<comment type="caution">
    <text evidence="3">The sequence shown here is derived from an EMBL/GenBank/DDBJ whole genome shotgun (WGS) entry which is preliminary data.</text>
</comment>
<keyword evidence="3" id="KW-0687">Ribonucleoprotein</keyword>
<dbReference type="EMBL" id="LWCA01001344">
    <property type="protein sequence ID" value="OAF65330.1"/>
    <property type="molecule type" value="Genomic_DNA"/>
</dbReference>
<reference evidence="3 4" key="1">
    <citation type="submission" date="2016-04" db="EMBL/GenBank/DDBJ databases">
        <title>The genome of Intoshia linei affirms orthonectids as highly simplified spiralians.</title>
        <authorList>
            <person name="Mikhailov K.V."/>
            <person name="Slusarev G.S."/>
            <person name="Nikitin M.A."/>
            <person name="Logacheva M.D."/>
            <person name="Penin A."/>
            <person name="Aleoshin V."/>
            <person name="Panchin Y.V."/>
        </authorList>
    </citation>
    <scope>NUCLEOTIDE SEQUENCE [LARGE SCALE GENOMIC DNA]</scope>
    <source>
        <strain evidence="3">Intl2013</strain>
        <tissue evidence="3">Whole animal</tissue>
    </source>
</reference>
<protein>
    <submittedName>
        <fullName evidence="3">39S ribosomal protein L39, mitochondrial</fullName>
    </submittedName>
</protein>
<dbReference type="Pfam" id="PF02824">
    <property type="entry name" value="TGS"/>
    <property type="match status" value="1"/>
</dbReference>
<dbReference type="OrthoDB" id="5870821at2759"/>
<evidence type="ECO:0000256" key="1">
    <source>
        <dbReference type="ARBA" id="ARBA00022917"/>
    </source>
</evidence>
<sequence length="348" mass="40450">MFNIIFKSRRLCSWTLNKNLYRFSGVPNNVDLNNLSETNMINGVTNEHVRNHTTHLFKKEYTRQREGVVVFEKINVDYIGLLNNETAISIKLNKNISTPADAAKHIHPLLLERSIIALVNGRQWDMYKPFETSCTLDFMHLNENRPTISNNIFWKSCSFLMGHALTNVFKNDLYIELCNFPKIDIESGSFVYDFSISFLNEKSDITFSDNDLKIISNYVEKSFKKQHFSQSPIIPLCVSKAMAFEIFKYNRFKTHILSTMDDNDVTVYSYKNHVDFCDAPLMGHPNNIYTFVVSAINKLDIPNKHIYRAQGISIPRHQKIHYIGFNVIKARASTYVILYVFTEDCDMF</sequence>
<name>A0A177AU20_9BILA</name>
<evidence type="ECO:0000259" key="2">
    <source>
        <dbReference type="Pfam" id="PF02824"/>
    </source>
</evidence>
<dbReference type="Proteomes" id="UP000078046">
    <property type="component" value="Unassembled WGS sequence"/>
</dbReference>
<dbReference type="PANTHER" id="PTHR11451">
    <property type="entry name" value="THREONINE-TRNA LIGASE"/>
    <property type="match status" value="1"/>
</dbReference>
<dbReference type="GO" id="GO:0005739">
    <property type="term" value="C:mitochondrion"/>
    <property type="evidence" value="ECO:0007669"/>
    <property type="project" value="TreeGrafter"/>
</dbReference>
<accession>A0A177AU20</accession>
<dbReference type="SUPFAM" id="SSF81271">
    <property type="entry name" value="TGS-like"/>
    <property type="match status" value="1"/>
</dbReference>
<keyword evidence="3" id="KW-0689">Ribosomal protein</keyword>
<dbReference type="PANTHER" id="PTHR11451:SF44">
    <property type="entry name" value="THREONINE--TRNA LIGASE, CHLOROPLASTIC_MITOCHONDRIAL 2"/>
    <property type="match status" value="1"/>
</dbReference>